<protein>
    <submittedName>
        <fullName evidence="6">LysR family transcriptional regulator</fullName>
    </submittedName>
</protein>
<keyword evidence="3" id="KW-0238">DNA-binding</keyword>
<dbReference type="RefSeq" id="WP_119551890.1">
    <property type="nucleotide sequence ID" value="NZ_QXMN01000001.1"/>
</dbReference>
<keyword evidence="4" id="KW-0804">Transcription</keyword>
<evidence type="ECO:0000256" key="3">
    <source>
        <dbReference type="ARBA" id="ARBA00023125"/>
    </source>
</evidence>
<dbReference type="InterPro" id="IPR000847">
    <property type="entry name" value="LysR_HTH_N"/>
</dbReference>
<evidence type="ECO:0000256" key="1">
    <source>
        <dbReference type="ARBA" id="ARBA00009437"/>
    </source>
</evidence>
<dbReference type="GO" id="GO:0003677">
    <property type="term" value="F:DNA binding"/>
    <property type="evidence" value="ECO:0007669"/>
    <property type="project" value="UniProtKB-KW"/>
</dbReference>
<dbReference type="InterPro" id="IPR050389">
    <property type="entry name" value="LysR-type_TF"/>
</dbReference>
<evidence type="ECO:0000313" key="7">
    <source>
        <dbReference type="Proteomes" id="UP000265619"/>
    </source>
</evidence>
<reference evidence="6 7" key="1">
    <citation type="submission" date="2018-09" db="EMBL/GenBank/DDBJ databases">
        <title>Acidovorax cavernicola nov. sp. isolated from Gruta de las Maravillas (Aracena, Spain).</title>
        <authorList>
            <person name="Jurado V."/>
            <person name="Gutierrez-Patricio S."/>
            <person name="Gonzalez-Pimentel J.L."/>
            <person name="Miller A.Z."/>
            <person name="Laiz L."/>
            <person name="Saiz-Jimenez C."/>
        </authorList>
    </citation>
    <scope>NUCLEOTIDE SEQUENCE [LARGE SCALE GENOMIC DNA]</scope>
    <source>
        <strain evidence="6 7">1011MAR4D40.2</strain>
    </source>
</reference>
<comment type="caution">
    <text evidence="6">The sequence shown here is derived from an EMBL/GenBank/DDBJ whole genome shotgun (WGS) entry which is preliminary data.</text>
</comment>
<name>A0A9X8D9V8_9BURK</name>
<dbReference type="InterPro" id="IPR036388">
    <property type="entry name" value="WH-like_DNA-bd_sf"/>
</dbReference>
<dbReference type="SUPFAM" id="SSF46785">
    <property type="entry name" value="Winged helix' DNA-binding domain"/>
    <property type="match status" value="1"/>
</dbReference>
<evidence type="ECO:0000259" key="5">
    <source>
        <dbReference type="PROSITE" id="PS50931"/>
    </source>
</evidence>
<dbReference type="PRINTS" id="PR00039">
    <property type="entry name" value="HTHLYSR"/>
</dbReference>
<dbReference type="CDD" id="cd08459">
    <property type="entry name" value="PBP2_DntR_NahR_LinR_like"/>
    <property type="match status" value="1"/>
</dbReference>
<dbReference type="PROSITE" id="PS50931">
    <property type="entry name" value="HTH_LYSR"/>
    <property type="match status" value="1"/>
</dbReference>
<dbReference type="EMBL" id="QXMN01000001">
    <property type="protein sequence ID" value="RIX85463.1"/>
    <property type="molecule type" value="Genomic_DNA"/>
</dbReference>
<dbReference type="OrthoDB" id="8583877at2"/>
<feature type="domain" description="HTH lysR-type" evidence="5">
    <location>
        <begin position="6"/>
        <end position="63"/>
    </location>
</feature>
<dbReference type="InterPro" id="IPR036390">
    <property type="entry name" value="WH_DNA-bd_sf"/>
</dbReference>
<dbReference type="Gene3D" id="3.40.190.10">
    <property type="entry name" value="Periplasmic binding protein-like II"/>
    <property type="match status" value="2"/>
</dbReference>
<dbReference type="PANTHER" id="PTHR30118">
    <property type="entry name" value="HTH-TYPE TRANSCRIPTIONAL REGULATOR LEUO-RELATED"/>
    <property type="match status" value="1"/>
</dbReference>
<dbReference type="Gene3D" id="1.10.10.10">
    <property type="entry name" value="Winged helix-like DNA-binding domain superfamily/Winged helix DNA-binding domain"/>
    <property type="match status" value="1"/>
</dbReference>
<proteinExistence type="inferred from homology"/>
<dbReference type="Pfam" id="PF00126">
    <property type="entry name" value="HTH_1"/>
    <property type="match status" value="1"/>
</dbReference>
<accession>A0A9X8D9V8</accession>
<dbReference type="PANTHER" id="PTHR30118:SF15">
    <property type="entry name" value="TRANSCRIPTIONAL REGULATORY PROTEIN"/>
    <property type="match status" value="1"/>
</dbReference>
<keyword evidence="2" id="KW-0805">Transcription regulation</keyword>
<organism evidence="6 7">
    <name type="scientific">Acidovorax cavernicola</name>
    <dbReference type="NCBI Taxonomy" id="1675792"/>
    <lineage>
        <taxon>Bacteria</taxon>
        <taxon>Pseudomonadati</taxon>
        <taxon>Pseudomonadota</taxon>
        <taxon>Betaproteobacteria</taxon>
        <taxon>Burkholderiales</taxon>
        <taxon>Comamonadaceae</taxon>
        <taxon>Acidovorax</taxon>
    </lineage>
</organism>
<dbReference type="Proteomes" id="UP000265619">
    <property type="component" value="Unassembled WGS sequence"/>
</dbReference>
<dbReference type="InterPro" id="IPR005119">
    <property type="entry name" value="LysR_subst-bd"/>
</dbReference>
<keyword evidence="7" id="KW-1185">Reference proteome</keyword>
<sequence length="310" mass="33883">MQLKDIDLNLLLVFDRMLAEKRVSAVAESLGLSQPAISNALARLRKLLGDELFLRTARGMEPTPFALQLAEPVAYAMGALHTALNQQVVFDPATSTRSFTLAMTDIGEIYFTPRLMETLSVAAPGVTISTLRNNTATNLRDELESGHVDIAIGLLPQLKSGVFQRRLFLQRYVCLFSGAHPLARKRSVSLKDFSAADHVQVQAAGTGHGKADDVMAAQGIQRRIRLKVPHFVAIGHILQSSEMIATVPERLARSIAEPFGLVWRPHPVALPQIAINLFWHAKVHRDPGNQWLRGVLFDTFADGDGGASAA</sequence>
<gene>
    <name evidence="6" type="ORF">D3H34_02740</name>
</gene>
<comment type="similarity">
    <text evidence="1">Belongs to the LysR transcriptional regulatory family.</text>
</comment>
<evidence type="ECO:0000256" key="4">
    <source>
        <dbReference type="ARBA" id="ARBA00023163"/>
    </source>
</evidence>
<dbReference type="AlphaFoldDB" id="A0A9X8D9V8"/>
<evidence type="ECO:0000313" key="6">
    <source>
        <dbReference type="EMBL" id="RIX85463.1"/>
    </source>
</evidence>
<dbReference type="GO" id="GO:0003700">
    <property type="term" value="F:DNA-binding transcription factor activity"/>
    <property type="evidence" value="ECO:0007669"/>
    <property type="project" value="InterPro"/>
</dbReference>
<dbReference type="Pfam" id="PF03466">
    <property type="entry name" value="LysR_substrate"/>
    <property type="match status" value="1"/>
</dbReference>
<evidence type="ECO:0000256" key="2">
    <source>
        <dbReference type="ARBA" id="ARBA00023015"/>
    </source>
</evidence>
<dbReference type="SUPFAM" id="SSF53850">
    <property type="entry name" value="Periplasmic binding protein-like II"/>
    <property type="match status" value="1"/>
</dbReference>